<dbReference type="RefSeq" id="WP_092907229.1">
    <property type="nucleotide sequence ID" value="NZ_FOUZ01000004.1"/>
</dbReference>
<evidence type="ECO:0000313" key="4">
    <source>
        <dbReference type="Proteomes" id="UP000199149"/>
    </source>
</evidence>
<keyword evidence="4" id="KW-1185">Reference proteome</keyword>
<evidence type="ECO:0000259" key="2">
    <source>
        <dbReference type="Pfam" id="PF01345"/>
    </source>
</evidence>
<dbReference type="SUPFAM" id="SSF103647">
    <property type="entry name" value="TSP type-3 repeat"/>
    <property type="match status" value="2"/>
</dbReference>
<name>A0A1I4UYI9_9FLAO</name>
<evidence type="ECO:0000256" key="1">
    <source>
        <dbReference type="SAM" id="SignalP"/>
    </source>
</evidence>
<proteinExistence type="predicted"/>
<dbReference type="InterPro" id="IPR013783">
    <property type="entry name" value="Ig-like_fold"/>
</dbReference>
<feature type="signal peptide" evidence="1">
    <location>
        <begin position="1"/>
        <end position="18"/>
    </location>
</feature>
<protein>
    <recommendedName>
        <fullName evidence="2">DUF11 domain-containing protein</fullName>
    </recommendedName>
</protein>
<dbReference type="InterPro" id="IPR001434">
    <property type="entry name" value="OmcB-like_DUF11"/>
</dbReference>
<gene>
    <name evidence="3" type="ORF">SAMN05421738_104182</name>
</gene>
<dbReference type="AlphaFoldDB" id="A0A1I4UYI9"/>
<dbReference type="Proteomes" id="UP000199149">
    <property type="component" value="Unassembled WGS sequence"/>
</dbReference>
<evidence type="ECO:0000313" key="3">
    <source>
        <dbReference type="EMBL" id="SFM93935.1"/>
    </source>
</evidence>
<accession>A0A1I4UYI9</accession>
<keyword evidence="1" id="KW-0732">Signal</keyword>
<dbReference type="InterPro" id="IPR028974">
    <property type="entry name" value="TSP_type-3_rpt"/>
</dbReference>
<dbReference type="Gene3D" id="2.60.40.10">
    <property type="entry name" value="Immunoglobulins"/>
    <property type="match status" value="1"/>
</dbReference>
<feature type="chain" id="PRO_5011612962" description="DUF11 domain-containing protein" evidence="1">
    <location>
        <begin position="19"/>
        <end position="1253"/>
    </location>
</feature>
<dbReference type="OrthoDB" id="1208848at2"/>
<organism evidence="3 4">
    <name type="scientific">Algoriella xinjiangensis</name>
    <dbReference type="NCBI Taxonomy" id="684065"/>
    <lineage>
        <taxon>Bacteria</taxon>
        <taxon>Pseudomonadati</taxon>
        <taxon>Bacteroidota</taxon>
        <taxon>Flavobacteriia</taxon>
        <taxon>Flavobacteriales</taxon>
        <taxon>Weeksellaceae</taxon>
        <taxon>Algoriella</taxon>
    </lineage>
</organism>
<sequence length="1253" mass="133134">MKKIIYIFLLFLSGIGWAQTCNFTISSGNGFGNFNLSGGTNSTGSDGLRVFFNANGNLQVRYKNSEQIYNNAQSGYSASGSPTAASTTYEHGIVISIGNNIYRGGTLYPNSGSAATNSFLPQPSAPSCNYSATTNTYTFTNTYSIVKNSLTYKFTFLYTYKFPEPFMRISYTVDIPTGNTEEVKVAHGWDASLAGSDNSPHFAIDSPTKTIVGTRNTTNGFQAFIYKSGTMWSGYYGASAANIKEYLGSGTTYGNFMEYSTKTVSTTSVDSSIAMSINYGTAAGVQSTTNLLSFQCNAPATAPTTGMFTPAPISTTASTSTYNLTCIEGSKSIVVPQTNFPVTDYDANAIRDVVMLFVNTTTNAEFTATYENGTVNLPAGTYNAYFYDTINGCVSPSRTIVINRPACPSDLSIVKTINTNSNSTVRLGNSYTITYVARNNGTNDNGGVIVTDNIPPGFTIVTPTPDAGTSYANGTWTIGSLAVNQSKTLTITVTANSYGGHTSTATISGASTDSTPANNISNPQIYIDYDNDGYGSNLDLDSDNDGILDATEYFLTNRVTSGVFVGTANANTDNVPGWTVGGTYATAGTWLPGVGRVHLKTDGIEFRRDKGTTTTLSQNISNISGGIITLQDLYWYKTSDGTVDTDFTFTISYNGTVYAIINSTLTNTPTITTYNGATVNTATLPTVTATATPTTGVKSALSTIKITMPVTLTKTNGLLSFQFVAGADNTNVRDLGMKSIAVETYRDFDNDGIPDFLDLDSDGDGCFDAREGSQRVPAASLNPNGSITGTVAANGVPALVGVGQAAGTAYNSGISECLDTDGDGIPDYIDLDSDNDGILDYEEIVSCSTPTYKKQLYKQDFGSQGVHGIRLFPFSITEGSTGLTFKTTTPTGDTYYSITTNTTLVDDFSPGYNDQWSKVINSPDINNIENGILDHTVDASGIGLMAIFNPQNNTSVIWKSPVVSVKPGAAIETSLWLMRINPDSNYPNLNIKIFNADTNTQIGNTLNTGDFVSRIVWTEKSIILPVGTNTSAKNIYIEITSNVNSGQGNDFALDDIIINELYCDTDNDGNPNYLDLDSDGDGCFDAIEGGDNVIKAQLNPNGSINYSAYGGVNGNGIPNLVNPSGAADKDGFIGQTANFAYDGISSCPTFCLKPATTTGTALDTNVGISTIGTTAGWPQNRKGAYLALESQGKGFVISRLTTTQITAIGVINSQEGMMVYDTDVDCLKIYSKDIGAATYSWKCFDTQSCPDNL</sequence>
<dbReference type="EMBL" id="FOUZ01000004">
    <property type="protein sequence ID" value="SFM93935.1"/>
    <property type="molecule type" value="Genomic_DNA"/>
</dbReference>
<dbReference type="InterPro" id="IPR018247">
    <property type="entry name" value="EF_Hand_1_Ca_BS"/>
</dbReference>
<dbReference type="PROSITE" id="PS00018">
    <property type="entry name" value="EF_HAND_1"/>
    <property type="match status" value="1"/>
</dbReference>
<dbReference type="Gene3D" id="4.10.1080.10">
    <property type="entry name" value="TSP type-3 repeat"/>
    <property type="match status" value="1"/>
</dbReference>
<dbReference type="GO" id="GO:0005509">
    <property type="term" value="F:calcium ion binding"/>
    <property type="evidence" value="ECO:0007669"/>
    <property type="project" value="InterPro"/>
</dbReference>
<dbReference type="Pfam" id="PF01345">
    <property type="entry name" value="DUF11"/>
    <property type="match status" value="1"/>
</dbReference>
<feature type="domain" description="DUF11" evidence="2">
    <location>
        <begin position="410"/>
        <end position="522"/>
    </location>
</feature>
<reference evidence="4" key="1">
    <citation type="submission" date="2016-10" db="EMBL/GenBank/DDBJ databases">
        <authorList>
            <person name="Varghese N."/>
            <person name="Submissions S."/>
        </authorList>
    </citation>
    <scope>NUCLEOTIDE SEQUENCE [LARGE SCALE GENOMIC DNA]</scope>
    <source>
        <strain evidence="4">XJ109</strain>
    </source>
</reference>
<dbReference type="STRING" id="684065.SAMN05421738_104182"/>